<accession>A0A147GU67</accession>
<dbReference type="AlphaFoldDB" id="A0A147GU67"/>
<dbReference type="GO" id="GO:0004540">
    <property type="term" value="F:RNA nuclease activity"/>
    <property type="evidence" value="ECO:0007669"/>
    <property type="project" value="InterPro"/>
</dbReference>
<gene>
    <name evidence="1" type="ORF">NS331_12770</name>
</gene>
<dbReference type="EMBL" id="LDSL01000073">
    <property type="protein sequence ID" value="KTT21058.1"/>
    <property type="molecule type" value="Genomic_DNA"/>
</dbReference>
<dbReference type="Proteomes" id="UP000072741">
    <property type="component" value="Unassembled WGS sequence"/>
</dbReference>
<dbReference type="RefSeq" id="WP_058642370.1">
    <property type="nucleotide sequence ID" value="NZ_LDSL01000073.1"/>
</dbReference>
<keyword evidence="2" id="KW-1185">Reference proteome</keyword>
<name>A0A147GU67_9BURK</name>
<evidence type="ECO:0000313" key="1">
    <source>
        <dbReference type="EMBL" id="KTT21058.1"/>
    </source>
</evidence>
<organism evidence="1 2">
    <name type="scientific">Pseudacidovorax intermedius</name>
    <dbReference type="NCBI Taxonomy" id="433924"/>
    <lineage>
        <taxon>Bacteria</taxon>
        <taxon>Pseudomonadati</taxon>
        <taxon>Pseudomonadota</taxon>
        <taxon>Betaproteobacteria</taxon>
        <taxon>Burkholderiales</taxon>
        <taxon>Comamonadaceae</taxon>
        <taxon>Pseudacidovorax</taxon>
    </lineage>
</organism>
<dbReference type="PATRIC" id="fig|433924.3.peg.4611"/>
<dbReference type="GO" id="GO:0110001">
    <property type="term" value="C:toxin-antitoxin complex"/>
    <property type="evidence" value="ECO:0007669"/>
    <property type="project" value="InterPro"/>
</dbReference>
<reference evidence="1 2" key="1">
    <citation type="journal article" date="2016" name="Front. Microbiol.">
        <title>Genomic Resource of Rice Seed Associated Bacteria.</title>
        <authorList>
            <person name="Midha S."/>
            <person name="Bansal K."/>
            <person name="Sharma S."/>
            <person name="Kumar N."/>
            <person name="Patil P.P."/>
            <person name="Chaudhry V."/>
            <person name="Patil P.B."/>
        </authorList>
    </citation>
    <scope>NUCLEOTIDE SEQUENCE [LARGE SCALE GENOMIC DNA]</scope>
    <source>
        <strain evidence="1 2">NS331</strain>
    </source>
</reference>
<evidence type="ECO:0000313" key="2">
    <source>
        <dbReference type="Proteomes" id="UP000072741"/>
    </source>
</evidence>
<dbReference type="OrthoDB" id="515905at2"/>
<protein>
    <submittedName>
        <fullName evidence="1">Toxin</fullName>
    </submittedName>
</protein>
<dbReference type="InterPro" id="IPR021679">
    <property type="entry name" value="Toxin_endonuclease_YhaV"/>
</dbReference>
<proteinExistence type="predicted"/>
<comment type="caution">
    <text evidence="1">The sequence shown here is derived from an EMBL/GenBank/DDBJ whole genome shotgun (WGS) entry which is preliminary data.</text>
</comment>
<sequence length="172" mass="19773">MSDDAPLVVHGWTVFAHPVFLDQLETLTAQVDALRRKDPAGYTGKNATKRLAAIARLAFDVIPQDPARPEYRQGATLGDAHKHWFRAKFFQQYRLFFRFHAQARVIVFAWVNDEDTKRAYERTDDAYRVFRRMLDNGRPPSDWAQLLAEAQAEQERLGRLGPREVRAAPAPP</sequence>
<dbReference type="Pfam" id="PF11663">
    <property type="entry name" value="Toxin_YhaV"/>
    <property type="match status" value="1"/>
</dbReference>